<keyword evidence="2" id="KW-0472">Membrane</keyword>
<dbReference type="Gene3D" id="2.40.50.100">
    <property type="match status" value="1"/>
</dbReference>
<accession>A0A484WTF8</accession>
<name>A0A484WTF8_9ENTR</name>
<dbReference type="Gene3D" id="2.40.30.170">
    <property type="match status" value="1"/>
</dbReference>
<keyword evidence="2" id="KW-1133">Transmembrane helix</keyword>
<dbReference type="PANTHER" id="PTHR30386:SF28">
    <property type="entry name" value="EXPORTED PROTEIN"/>
    <property type="match status" value="1"/>
</dbReference>
<dbReference type="PANTHER" id="PTHR30386">
    <property type="entry name" value="MEMBRANE FUSION SUBUNIT OF EMRAB-TOLC MULTIDRUG EFFLUX PUMP"/>
    <property type="match status" value="1"/>
</dbReference>
<keyword evidence="2" id="KW-0812">Transmembrane</keyword>
<dbReference type="EMBL" id="CAADIW010000006">
    <property type="protein sequence ID" value="VFS15230.1"/>
    <property type="molecule type" value="Genomic_DNA"/>
</dbReference>
<evidence type="ECO:0000313" key="4">
    <source>
        <dbReference type="Proteomes" id="UP000351155"/>
    </source>
</evidence>
<organism evidence="3 4">
    <name type="scientific">Enterobacter cancerogenus</name>
    <dbReference type="NCBI Taxonomy" id="69218"/>
    <lineage>
        <taxon>Bacteria</taxon>
        <taxon>Pseudomonadati</taxon>
        <taxon>Pseudomonadota</taxon>
        <taxon>Gammaproteobacteria</taxon>
        <taxon>Enterobacterales</taxon>
        <taxon>Enterobacteriaceae</taxon>
        <taxon>Enterobacter</taxon>
        <taxon>Enterobacter cloacae complex</taxon>
    </lineage>
</organism>
<dbReference type="PRINTS" id="PR01490">
    <property type="entry name" value="RTXTOXIND"/>
</dbReference>
<reference evidence="3 4" key="1">
    <citation type="submission" date="2019-03" db="EMBL/GenBank/DDBJ databases">
        <authorList>
            <consortium name="Pathogen Informatics"/>
        </authorList>
    </citation>
    <scope>NUCLEOTIDE SEQUENCE [LARGE SCALE GENOMIC DNA]</scope>
    <source>
        <strain evidence="3 4">NCTC12126</strain>
    </source>
</reference>
<dbReference type="Proteomes" id="UP000351155">
    <property type="component" value="Unassembled WGS sequence"/>
</dbReference>
<evidence type="ECO:0000256" key="1">
    <source>
        <dbReference type="SAM" id="Coils"/>
    </source>
</evidence>
<evidence type="ECO:0000256" key="2">
    <source>
        <dbReference type="SAM" id="Phobius"/>
    </source>
</evidence>
<proteinExistence type="predicted"/>
<dbReference type="AlphaFoldDB" id="A0A484WTF8"/>
<protein>
    <submittedName>
        <fullName evidence="3">Secretion protein HlyD family protein</fullName>
    </submittedName>
</protein>
<sequence length="636" mass="71622">MRCAESDVPAEFLRENARELSGFGFVEQVFPSALWRRNVRFDLHPRVAAFTREQDFYASQRTLLLGMRWAGFGLVMDALLSTAPDDVRFQCISHYPALHKLMAAHEARRAGSFFARQRLVTVLMMDERLPGAPLFMARAGDQAAWLTDVSTRFLTRYGYSIRTLLPTGSLHSPAFGLESQRYAPADYRQAATATLNALHSTPTLWSAWGRSFSDLSWMTCCEIKKRSRQRRALIPNHFSKSYQINAPRLKAVLALFISFFLCLLIFSVVFNFSETTLARGVLIPAQGDVEVRARESGTIVDFAVRPGDYVKENDPLFTVSQDYGGKQGSVVQFDRQQMEAEKKRSEQRIQAIDDSIASYRKNLAQQLNITDRQIAVSRDKVKKLRALLKNSTDTYNAWKAISGKGYVSKVDLDKSHNDVLNAQLNLTLEESTILDLEARKTSLSDSTQSQIDSLSEEQLYVKNRISEIDRNLSSRGSSTMSMLAPAEGYVVAINFPPGRAITQNSEVVVVIRKNTTATMEGYLYVPATGVGRVAKGDKVKLRFDSWPVDKYGSVDATLSDFYEVNIDAHSALIPLQEGQNYYLAKVRVPSWFSDPDKKKRLLMGGMTVNADIVIDRKPLINLLIAPLERVRKRFID</sequence>
<feature type="transmembrane region" description="Helical" evidence="2">
    <location>
        <begin position="251"/>
        <end position="272"/>
    </location>
</feature>
<gene>
    <name evidence="3" type="primary">cvaA_1</name>
    <name evidence="3" type="ORF">NCTC12126_01138</name>
</gene>
<keyword evidence="1" id="KW-0175">Coiled coil</keyword>
<evidence type="ECO:0000313" key="3">
    <source>
        <dbReference type="EMBL" id="VFS15230.1"/>
    </source>
</evidence>
<feature type="coiled-coil region" evidence="1">
    <location>
        <begin position="335"/>
        <end position="362"/>
    </location>
</feature>
<dbReference type="InterPro" id="IPR050739">
    <property type="entry name" value="MFP"/>
</dbReference>
<dbReference type="SUPFAM" id="SSF111369">
    <property type="entry name" value="HlyD-like secretion proteins"/>
    <property type="match status" value="1"/>
</dbReference>